<dbReference type="EMBL" id="JJML01000017">
    <property type="protein sequence ID" value="KGF72908.1"/>
    <property type="molecule type" value="Genomic_DNA"/>
</dbReference>
<gene>
    <name evidence="1" type="ORF">DO97_04210</name>
</gene>
<organism evidence="1 2">
    <name type="scientific">Neosynechococcus sphagnicola sy1</name>
    <dbReference type="NCBI Taxonomy" id="1497020"/>
    <lineage>
        <taxon>Bacteria</taxon>
        <taxon>Bacillati</taxon>
        <taxon>Cyanobacteriota</taxon>
        <taxon>Cyanophyceae</taxon>
        <taxon>Neosynechococcales</taxon>
        <taxon>Neosynechococcaceae</taxon>
        <taxon>Neosynechococcus</taxon>
    </lineage>
</organism>
<keyword evidence="2" id="KW-1185">Reference proteome</keyword>
<accession>A0A098TQ04</accession>
<sequence length="119" mass="13106">MMSAPLTLNLVEGSVTFSFSAQAAQILKQEIAQLMERLKVTAAKAAPGVAVSKASPQKAMEYQHAGDVFIEIFCNPNIWPSPFAAKVLITVRDERIRLTTEAELSRIVEDVNQYLERVG</sequence>
<dbReference type="Proteomes" id="UP000030170">
    <property type="component" value="Unassembled WGS sequence"/>
</dbReference>
<evidence type="ECO:0000313" key="2">
    <source>
        <dbReference type="Proteomes" id="UP000030170"/>
    </source>
</evidence>
<name>A0A098TQ04_9CYAN</name>
<comment type="caution">
    <text evidence="1">The sequence shown here is derived from an EMBL/GenBank/DDBJ whole genome shotgun (WGS) entry which is preliminary data.</text>
</comment>
<evidence type="ECO:0000313" key="1">
    <source>
        <dbReference type="EMBL" id="KGF72908.1"/>
    </source>
</evidence>
<dbReference type="OrthoDB" id="462433at2"/>
<dbReference type="AlphaFoldDB" id="A0A098TQ04"/>
<proteinExistence type="predicted"/>
<dbReference type="RefSeq" id="WP_036532593.1">
    <property type="nucleotide sequence ID" value="NZ_JJML01000017.1"/>
</dbReference>
<dbReference type="STRING" id="1497020.DO97_04210"/>
<protein>
    <submittedName>
        <fullName evidence="1">Uncharacterized protein</fullName>
    </submittedName>
</protein>
<reference evidence="1 2" key="1">
    <citation type="journal article" date="2014" name="Mol. Ecol.">
        <title>Evolution of Synechococcus.</title>
        <authorList>
            <person name="Dvorak P."/>
            <person name="Casamatta D."/>
            <person name="Hasler P."/>
            <person name="Poulickova A."/>
            <person name="Ondrej V."/>
            <person name="Sanges R."/>
        </authorList>
    </citation>
    <scope>NUCLEOTIDE SEQUENCE [LARGE SCALE GENOMIC DNA]</scope>
    <source>
        <strain evidence="1 2">CAUP A 1101</strain>
    </source>
</reference>